<name>A0ABX3KWE0_9PAST</name>
<reference evidence="2 3" key="1">
    <citation type="submission" date="2016-10" db="EMBL/GenBank/DDBJ databases">
        <title>Rodentibacter gen. nov. and new species.</title>
        <authorList>
            <person name="Christensen H."/>
        </authorList>
    </citation>
    <scope>NUCLEOTIDE SEQUENCE [LARGE SCALE GENOMIC DNA]</scope>
    <source>
        <strain evidence="2 3">1998236014</strain>
    </source>
</reference>
<dbReference type="InterPro" id="IPR043729">
    <property type="entry name" value="DUF5672"/>
</dbReference>
<evidence type="ECO:0000313" key="3">
    <source>
        <dbReference type="Proteomes" id="UP000188820"/>
    </source>
</evidence>
<dbReference type="RefSeq" id="WP_077464166.1">
    <property type="nucleotide sequence ID" value="NZ_MLAA01000038.1"/>
</dbReference>
<dbReference type="Proteomes" id="UP000188820">
    <property type="component" value="Unassembled WGS sequence"/>
</dbReference>
<comment type="caution">
    <text evidence="2">The sequence shown here is derived from an EMBL/GenBank/DDBJ whole genome shotgun (WGS) entry which is preliminary data.</text>
</comment>
<dbReference type="Pfam" id="PF18922">
    <property type="entry name" value="DUF5672"/>
    <property type="match status" value="1"/>
</dbReference>
<evidence type="ECO:0000313" key="2">
    <source>
        <dbReference type="EMBL" id="OOF67833.1"/>
    </source>
</evidence>
<dbReference type="EMBL" id="MLAA01000038">
    <property type="protein sequence ID" value="OOF67833.1"/>
    <property type="molecule type" value="Genomic_DNA"/>
</dbReference>
<evidence type="ECO:0000259" key="1">
    <source>
        <dbReference type="Pfam" id="PF18922"/>
    </source>
</evidence>
<protein>
    <recommendedName>
        <fullName evidence="1">DUF5672 domain-containing protein</fullName>
    </recommendedName>
</protein>
<gene>
    <name evidence="2" type="ORF">BKG89_08800</name>
</gene>
<accession>A0ABX3KWE0</accession>
<feature type="domain" description="DUF5672" evidence="1">
    <location>
        <begin position="74"/>
        <end position="232"/>
    </location>
</feature>
<organism evidence="2 3">
    <name type="scientific">Rodentibacter caecimuris</name>
    <dbReference type="NCBI Taxonomy" id="1796644"/>
    <lineage>
        <taxon>Bacteria</taxon>
        <taxon>Pseudomonadati</taxon>
        <taxon>Pseudomonadota</taxon>
        <taxon>Gammaproteobacteria</taxon>
        <taxon>Pasteurellales</taxon>
        <taxon>Pasteurellaceae</taxon>
        <taxon>Rodentibacter</taxon>
    </lineage>
</organism>
<keyword evidence="3" id="KW-1185">Reference proteome</keyword>
<sequence>MKNRQESLTIVSVTGSQDYAQGSVFAISRSYNELKNRISSLRCLLISPQKPEALPDYIEHIEVKPFSYFEYNFFMLYSLGQLIETDFALIVQNDGWVMNGQNWRDEFFDYDYIGAPIPILMKIEEERYLVVEDSEFWSEHCLNIPDNMYEPQNGGFSLRSRRLLNAPRDLGLSVEVLPPQFNRQTHMMQSWPKATHIEDIFLTGIKRRTLEAYGFRFAPSNIAAGFSLETPMVNQKYAVPIEKVLGGHFVSKLVLAGENKVLMKCKWFNSVEELREDALMSMLLTLGHDICIPAEFNVTEKRE</sequence>
<proteinExistence type="predicted"/>